<dbReference type="EMBL" id="LBTJ01000001">
    <property type="protein sequence ID" value="KKQ38937.1"/>
    <property type="molecule type" value="Genomic_DNA"/>
</dbReference>
<gene>
    <name evidence="2" type="ORF">US54_C0001G0062</name>
</gene>
<evidence type="ECO:0000313" key="2">
    <source>
        <dbReference type="EMBL" id="KKQ38937.1"/>
    </source>
</evidence>
<evidence type="ECO:0000259" key="1">
    <source>
        <dbReference type="Pfam" id="PF07486"/>
    </source>
</evidence>
<dbReference type="STRING" id="1618481.US54_C0001G0062"/>
<dbReference type="InterPro" id="IPR011105">
    <property type="entry name" value="Cell_wall_hydrolase_SleB"/>
</dbReference>
<accession>A0A0G0H9X2</accession>
<feature type="domain" description="Cell wall hydrolase SleB" evidence="1">
    <location>
        <begin position="282"/>
        <end position="386"/>
    </location>
</feature>
<evidence type="ECO:0000313" key="3">
    <source>
        <dbReference type="Proteomes" id="UP000034471"/>
    </source>
</evidence>
<dbReference type="Pfam" id="PF07486">
    <property type="entry name" value="Hydrolase_2"/>
    <property type="match status" value="1"/>
</dbReference>
<sequence>MCYDLNMTGKKITQLDTINFAVDTFGLYAILIKARCRSGKLLGLWGGENLRVEIDNIKPRETPSVDKPQYVDIPPAWNGTALKGLAKTVIFLLPLNKGSHTLKLIPTRGAIIETYSITPIQNPPEISFSLDDQAEDGDRRPWYAFALIDLPLESLTADVTVDWHLFDGDDVKLIVDGHIEQNRKSIFWGNWAWHAKPEQIFSGVRREEKTFVRQLTKDVHYIEFWVDKTPTLHTVTLDLGDYTPKRIPTVEDPEWTGGFADDPDQIILARALFGEARKTLVPDKARVAIGWVIKNRVKSNRWPNTYWGVITEPEQFSSFNKDDPNREYVEDPLYKGLEIDKTAWEHSYKIAGKIINSEVSDLTKRANHYYDDSINTPGWAEKQKPTLTISYVNEYEERANIFFFKL</sequence>
<dbReference type="InterPro" id="IPR042047">
    <property type="entry name" value="SleB_dom1"/>
</dbReference>
<organism evidence="2 3">
    <name type="scientific">Candidatus Roizmanbacteria bacterium GW2011_GWA2_37_7</name>
    <dbReference type="NCBI Taxonomy" id="1618481"/>
    <lineage>
        <taxon>Bacteria</taxon>
        <taxon>Candidatus Roizmaniibacteriota</taxon>
    </lineage>
</organism>
<dbReference type="Gene3D" id="1.10.10.2520">
    <property type="entry name" value="Cell wall hydrolase SleB, domain 1"/>
    <property type="match status" value="1"/>
</dbReference>
<dbReference type="GO" id="GO:0016787">
    <property type="term" value="F:hydrolase activity"/>
    <property type="evidence" value="ECO:0007669"/>
    <property type="project" value="InterPro"/>
</dbReference>
<dbReference type="Proteomes" id="UP000034471">
    <property type="component" value="Unassembled WGS sequence"/>
</dbReference>
<reference evidence="2 3" key="1">
    <citation type="journal article" date="2015" name="Nature">
        <title>rRNA introns, odd ribosomes, and small enigmatic genomes across a large radiation of phyla.</title>
        <authorList>
            <person name="Brown C.T."/>
            <person name="Hug L.A."/>
            <person name="Thomas B.C."/>
            <person name="Sharon I."/>
            <person name="Castelle C.J."/>
            <person name="Singh A."/>
            <person name="Wilkins M.J."/>
            <person name="Williams K.H."/>
            <person name="Banfield J.F."/>
        </authorList>
    </citation>
    <scope>NUCLEOTIDE SEQUENCE [LARGE SCALE GENOMIC DNA]</scope>
</reference>
<protein>
    <recommendedName>
        <fullName evidence="1">Cell wall hydrolase SleB domain-containing protein</fullName>
    </recommendedName>
</protein>
<comment type="caution">
    <text evidence="2">The sequence shown here is derived from an EMBL/GenBank/DDBJ whole genome shotgun (WGS) entry which is preliminary data.</text>
</comment>
<proteinExistence type="predicted"/>
<name>A0A0G0H9X2_9BACT</name>
<dbReference type="AlphaFoldDB" id="A0A0G0H9X2"/>